<dbReference type="CDD" id="cd00082">
    <property type="entry name" value="HisKA"/>
    <property type="match status" value="1"/>
</dbReference>
<dbReference type="Gene3D" id="3.30.565.10">
    <property type="entry name" value="Histidine kinase-like ATPase, C-terminal domain"/>
    <property type="match status" value="1"/>
</dbReference>
<gene>
    <name evidence="8" type="ORF">CLV94_0545</name>
</gene>
<dbReference type="PRINTS" id="PR00344">
    <property type="entry name" value="BCTRLSENSOR"/>
</dbReference>
<dbReference type="EMBL" id="RBLC01000001">
    <property type="protein sequence ID" value="RKS25511.1"/>
    <property type="molecule type" value="Genomic_DNA"/>
</dbReference>
<proteinExistence type="predicted"/>
<dbReference type="Proteomes" id="UP000277579">
    <property type="component" value="Unassembled WGS sequence"/>
</dbReference>
<evidence type="ECO:0000259" key="7">
    <source>
        <dbReference type="PROSITE" id="PS50109"/>
    </source>
</evidence>
<dbReference type="OrthoDB" id="9781208at2"/>
<dbReference type="InterPro" id="IPR003594">
    <property type="entry name" value="HATPase_dom"/>
</dbReference>
<reference evidence="8 9" key="1">
    <citation type="submission" date="2018-10" db="EMBL/GenBank/DDBJ databases">
        <title>Genomic Encyclopedia of Archaeal and Bacterial Type Strains, Phase II (KMG-II): from individual species to whole genera.</title>
        <authorList>
            <person name="Goeker M."/>
        </authorList>
    </citation>
    <scope>NUCLEOTIDE SEQUENCE [LARGE SCALE GENOMIC DNA]</scope>
    <source>
        <strain evidence="8 9">DSM 29537</strain>
    </source>
</reference>
<dbReference type="InterPro" id="IPR036890">
    <property type="entry name" value="HATPase_C_sf"/>
</dbReference>
<dbReference type="GO" id="GO:0000155">
    <property type="term" value="F:phosphorelay sensor kinase activity"/>
    <property type="evidence" value="ECO:0007669"/>
    <property type="project" value="InterPro"/>
</dbReference>
<dbReference type="SUPFAM" id="SSF47384">
    <property type="entry name" value="Homodimeric domain of signal transducing histidine kinase"/>
    <property type="match status" value="1"/>
</dbReference>
<dbReference type="PANTHER" id="PTHR43711:SF1">
    <property type="entry name" value="HISTIDINE KINASE 1"/>
    <property type="match status" value="1"/>
</dbReference>
<dbReference type="PROSITE" id="PS50109">
    <property type="entry name" value="HIS_KIN"/>
    <property type="match status" value="1"/>
</dbReference>
<accession>A0A495MHM9</accession>
<dbReference type="InterPro" id="IPR036097">
    <property type="entry name" value="HisK_dim/P_sf"/>
</dbReference>
<dbReference type="Pfam" id="PF02518">
    <property type="entry name" value="HATPase_c"/>
    <property type="match status" value="1"/>
</dbReference>
<dbReference type="RefSeq" id="WP_121374904.1">
    <property type="nucleotide sequence ID" value="NZ_RBLC01000001.1"/>
</dbReference>
<comment type="caution">
    <text evidence="8">The sequence shown here is derived from an EMBL/GenBank/DDBJ whole genome shotgun (WGS) entry which is preliminary data.</text>
</comment>
<dbReference type="SMART" id="SM00387">
    <property type="entry name" value="HATPase_c"/>
    <property type="match status" value="1"/>
</dbReference>
<dbReference type="Pfam" id="PF00512">
    <property type="entry name" value="HisKA"/>
    <property type="match status" value="1"/>
</dbReference>
<comment type="catalytic activity">
    <reaction evidence="1">
        <text>ATP + protein L-histidine = ADP + protein N-phospho-L-histidine.</text>
        <dbReference type="EC" id="2.7.13.3"/>
    </reaction>
</comment>
<evidence type="ECO:0000313" key="9">
    <source>
        <dbReference type="Proteomes" id="UP000277579"/>
    </source>
</evidence>
<evidence type="ECO:0000256" key="3">
    <source>
        <dbReference type="ARBA" id="ARBA00022553"/>
    </source>
</evidence>
<dbReference type="Gene3D" id="1.10.287.130">
    <property type="match status" value="1"/>
</dbReference>
<dbReference type="CDD" id="cd00075">
    <property type="entry name" value="HATPase"/>
    <property type="match status" value="1"/>
</dbReference>
<name>A0A495MHM9_9FLAO</name>
<dbReference type="PANTHER" id="PTHR43711">
    <property type="entry name" value="TWO-COMPONENT HISTIDINE KINASE"/>
    <property type="match status" value="1"/>
</dbReference>
<evidence type="ECO:0000256" key="5">
    <source>
        <dbReference type="ARBA" id="ARBA00022777"/>
    </source>
</evidence>
<dbReference type="EC" id="2.7.13.3" evidence="2"/>
<keyword evidence="6" id="KW-0902">Two-component regulatory system</keyword>
<evidence type="ECO:0000256" key="2">
    <source>
        <dbReference type="ARBA" id="ARBA00012438"/>
    </source>
</evidence>
<organism evidence="8 9">
    <name type="scientific">Flavobacterium endophyticum</name>
    <dbReference type="NCBI Taxonomy" id="1540163"/>
    <lineage>
        <taxon>Bacteria</taxon>
        <taxon>Pseudomonadati</taxon>
        <taxon>Bacteroidota</taxon>
        <taxon>Flavobacteriia</taxon>
        <taxon>Flavobacteriales</taxon>
        <taxon>Flavobacteriaceae</taxon>
        <taxon>Flavobacterium</taxon>
    </lineage>
</organism>
<sequence>MIPEEISSLRNSRIELQGVADFLPYPFIIAEVIDGQHLNTYLNEKFLEEIGYTLDEIPTIEAWYGKAYPDYDYRNNVITTWDDEETLSQQEGKVFVKSKSHVTCKNGTIRWYEVKACVINKIHIVAFIDLDKEIRFQEELKNINKNNDRMLSILGHDLRSPVANLMSISSMAANTEISPDEFASLIKMINEQSKQVLELLDNTLNWAKLNFNTIKLNLVEIDFRVLIANILEIYKTPCESKNISVKVAIKNFKINSDIEIVTIIIRNLISNAIKFTPQNGAIVIESFGNELSIKDNGIGMSQEMIEDILRNTNSSRRGTNNEQGTGVGLQLVVNLAEKINCSLAIASEESKGTEIRLTFK</sequence>
<dbReference type="AlphaFoldDB" id="A0A495MHM9"/>
<keyword evidence="3" id="KW-0597">Phosphoprotein</keyword>
<keyword evidence="4" id="KW-0808">Transferase</keyword>
<dbReference type="InterPro" id="IPR003661">
    <property type="entry name" value="HisK_dim/P_dom"/>
</dbReference>
<evidence type="ECO:0000313" key="8">
    <source>
        <dbReference type="EMBL" id="RKS25511.1"/>
    </source>
</evidence>
<evidence type="ECO:0000256" key="4">
    <source>
        <dbReference type="ARBA" id="ARBA00022679"/>
    </source>
</evidence>
<keyword evidence="5 8" id="KW-0418">Kinase</keyword>
<keyword evidence="9" id="KW-1185">Reference proteome</keyword>
<evidence type="ECO:0000256" key="1">
    <source>
        <dbReference type="ARBA" id="ARBA00000085"/>
    </source>
</evidence>
<dbReference type="InterPro" id="IPR004358">
    <property type="entry name" value="Sig_transdc_His_kin-like_C"/>
</dbReference>
<dbReference type="InterPro" id="IPR050736">
    <property type="entry name" value="Sensor_HK_Regulatory"/>
</dbReference>
<protein>
    <recommendedName>
        <fullName evidence="2">histidine kinase</fullName>
        <ecNumber evidence="2">2.7.13.3</ecNumber>
    </recommendedName>
</protein>
<feature type="domain" description="Histidine kinase" evidence="7">
    <location>
        <begin position="153"/>
        <end position="360"/>
    </location>
</feature>
<dbReference type="SMART" id="SM00388">
    <property type="entry name" value="HisKA"/>
    <property type="match status" value="1"/>
</dbReference>
<dbReference type="InterPro" id="IPR005467">
    <property type="entry name" value="His_kinase_dom"/>
</dbReference>
<dbReference type="Gene3D" id="3.30.450.20">
    <property type="entry name" value="PAS domain"/>
    <property type="match status" value="1"/>
</dbReference>
<dbReference type="SUPFAM" id="SSF55874">
    <property type="entry name" value="ATPase domain of HSP90 chaperone/DNA topoisomerase II/histidine kinase"/>
    <property type="match status" value="1"/>
</dbReference>
<evidence type="ECO:0000256" key="6">
    <source>
        <dbReference type="ARBA" id="ARBA00023012"/>
    </source>
</evidence>